<dbReference type="PROSITE" id="PS00028">
    <property type="entry name" value="ZINC_FINGER_C2H2_1"/>
    <property type="match status" value="2"/>
</dbReference>
<evidence type="ECO:0000256" key="8">
    <source>
        <dbReference type="PROSITE-ProRule" id="PRU00042"/>
    </source>
</evidence>
<organism evidence="10 11">
    <name type="scientific">Lojkania enalia</name>
    <dbReference type="NCBI Taxonomy" id="147567"/>
    <lineage>
        <taxon>Eukaryota</taxon>
        <taxon>Fungi</taxon>
        <taxon>Dikarya</taxon>
        <taxon>Ascomycota</taxon>
        <taxon>Pezizomycotina</taxon>
        <taxon>Dothideomycetes</taxon>
        <taxon>Pleosporomycetidae</taxon>
        <taxon>Pleosporales</taxon>
        <taxon>Pleosporales incertae sedis</taxon>
        <taxon>Lojkania</taxon>
    </lineage>
</organism>
<evidence type="ECO:0000256" key="2">
    <source>
        <dbReference type="ARBA" id="ARBA00022723"/>
    </source>
</evidence>
<gene>
    <name evidence="10" type="ORF">CC78DRAFT_534462</name>
</gene>
<evidence type="ECO:0000313" key="11">
    <source>
        <dbReference type="Proteomes" id="UP000800093"/>
    </source>
</evidence>
<reference evidence="11" key="1">
    <citation type="journal article" date="2020" name="Stud. Mycol.">
        <title>101 Dothideomycetes genomes: A test case for predicting lifestyles and emergence of pathogens.</title>
        <authorList>
            <person name="Haridas S."/>
            <person name="Albert R."/>
            <person name="Binder M."/>
            <person name="Bloem J."/>
            <person name="LaButti K."/>
            <person name="Salamov A."/>
            <person name="Andreopoulos B."/>
            <person name="Baker S."/>
            <person name="Barry K."/>
            <person name="Bills G."/>
            <person name="Bluhm B."/>
            <person name="Cannon C."/>
            <person name="Castanera R."/>
            <person name="Culley D."/>
            <person name="Daum C."/>
            <person name="Ezra D."/>
            <person name="Gonzalez J."/>
            <person name="Henrissat B."/>
            <person name="Kuo A."/>
            <person name="Liang C."/>
            <person name="Lipzen A."/>
            <person name="Lutzoni F."/>
            <person name="Magnuson J."/>
            <person name="Mondo S."/>
            <person name="Nolan M."/>
            <person name="Ohm R."/>
            <person name="Pangilinan J."/>
            <person name="Park H.-J."/>
            <person name="Ramirez L."/>
            <person name="Alfaro M."/>
            <person name="Sun H."/>
            <person name="Tritt A."/>
            <person name="Yoshinaga Y."/>
            <person name="Zwiers L.-H."/>
            <person name="Turgeon B."/>
            <person name="Goodwin S."/>
            <person name="Spatafora J."/>
            <person name="Crous P."/>
            <person name="Grigoriev I."/>
        </authorList>
    </citation>
    <scope>NUCLEOTIDE SEQUENCE [LARGE SCALE GENOMIC DNA]</scope>
    <source>
        <strain evidence="11">CBS 304.66</strain>
    </source>
</reference>
<dbReference type="EMBL" id="ML986635">
    <property type="protein sequence ID" value="KAF2262812.1"/>
    <property type="molecule type" value="Genomic_DNA"/>
</dbReference>
<dbReference type="InterPro" id="IPR013087">
    <property type="entry name" value="Znf_C2H2_type"/>
</dbReference>
<dbReference type="OrthoDB" id="3801065at2759"/>
<keyword evidence="3 8" id="KW-0863">Zinc-finger</keyword>
<evidence type="ECO:0000259" key="9">
    <source>
        <dbReference type="PROSITE" id="PS50157"/>
    </source>
</evidence>
<dbReference type="AlphaFoldDB" id="A0A9P4N1W5"/>
<evidence type="ECO:0000256" key="1">
    <source>
        <dbReference type="ARBA" id="ARBA00004123"/>
    </source>
</evidence>
<feature type="domain" description="C2H2-type" evidence="9">
    <location>
        <begin position="235"/>
        <end position="263"/>
    </location>
</feature>
<sequence length="478" mass="53466">MFATEIDLSPQSPETASALSPELTLLNHAQESLLGLPDDVWQNFVFQPSQTGGHPVSHRQSSIFDTISPQSAMADDAIPDDWDAEWDPPASQWDLDGYEEDFVSGQGTSAIPLSPFSLESLTESYSPWIGDGDMRTFMGFESHNGNVASGRDTSIPLFTSPITDYSAEDIAIPPFLGPEPWSALNLRAYCLPLPSQALSGMVLDEHLHGSSKPPKDRIKPYRQPRATIQNISSLSHCQECDRPFKLLKDLERHKHSVHSGVRQWFCSIPGCKFAIQGFTRKDKLTQHTRTHRRKGEAIARNRIIISESSSILESIKVQGVDQDTSTNWETTSDIVPIPMWREATASSYSEADFKTSLKDNKKVYRCSVNGCTSSFVNHYDLRRHAKTVHMDQDAGEGYRCAATGCAKTDKIWTRLDSFKKHLATQHIGQDLDELVRKSARLGRSVFVGFPITITTPDTFSRNIQQDLTSFHIQGRDHE</sequence>
<evidence type="ECO:0000313" key="10">
    <source>
        <dbReference type="EMBL" id="KAF2262812.1"/>
    </source>
</evidence>
<dbReference type="GO" id="GO:0006357">
    <property type="term" value="P:regulation of transcription by RNA polymerase II"/>
    <property type="evidence" value="ECO:0007669"/>
    <property type="project" value="TreeGrafter"/>
</dbReference>
<keyword evidence="2" id="KW-0479">Metal-binding</keyword>
<evidence type="ECO:0000256" key="7">
    <source>
        <dbReference type="ARBA" id="ARBA00023242"/>
    </source>
</evidence>
<evidence type="ECO:0000256" key="6">
    <source>
        <dbReference type="ARBA" id="ARBA00023163"/>
    </source>
</evidence>
<keyword evidence="11" id="KW-1185">Reference proteome</keyword>
<dbReference type="PANTHER" id="PTHR46179">
    <property type="entry name" value="ZINC FINGER PROTEIN"/>
    <property type="match status" value="1"/>
</dbReference>
<name>A0A9P4N1W5_9PLEO</name>
<dbReference type="PANTHER" id="PTHR46179:SF13">
    <property type="entry name" value="C2H2-TYPE DOMAIN-CONTAINING PROTEIN"/>
    <property type="match status" value="1"/>
</dbReference>
<dbReference type="Proteomes" id="UP000800093">
    <property type="component" value="Unassembled WGS sequence"/>
</dbReference>
<evidence type="ECO:0000256" key="4">
    <source>
        <dbReference type="ARBA" id="ARBA00022833"/>
    </source>
</evidence>
<keyword evidence="6" id="KW-0804">Transcription</keyword>
<dbReference type="InterPro" id="IPR051061">
    <property type="entry name" value="Zinc_finger_trans_reg"/>
</dbReference>
<keyword evidence="7" id="KW-0539">Nucleus</keyword>
<keyword evidence="5" id="KW-0805">Transcription regulation</keyword>
<feature type="domain" description="C2H2-type" evidence="9">
    <location>
        <begin position="364"/>
        <end position="394"/>
    </location>
</feature>
<evidence type="ECO:0000256" key="5">
    <source>
        <dbReference type="ARBA" id="ARBA00023015"/>
    </source>
</evidence>
<protein>
    <recommendedName>
        <fullName evidence="9">C2H2-type domain-containing protein</fullName>
    </recommendedName>
</protein>
<comment type="caution">
    <text evidence="10">The sequence shown here is derived from an EMBL/GenBank/DDBJ whole genome shotgun (WGS) entry which is preliminary data.</text>
</comment>
<proteinExistence type="predicted"/>
<dbReference type="PROSITE" id="PS50157">
    <property type="entry name" value="ZINC_FINGER_C2H2_2"/>
    <property type="match status" value="2"/>
</dbReference>
<dbReference type="SMART" id="SM00355">
    <property type="entry name" value="ZnF_C2H2"/>
    <property type="match status" value="4"/>
</dbReference>
<dbReference type="GO" id="GO:0008270">
    <property type="term" value="F:zinc ion binding"/>
    <property type="evidence" value="ECO:0007669"/>
    <property type="project" value="UniProtKB-KW"/>
</dbReference>
<keyword evidence="4" id="KW-0862">Zinc</keyword>
<comment type="subcellular location">
    <subcellularLocation>
        <location evidence="1">Nucleus</location>
    </subcellularLocation>
</comment>
<dbReference type="GO" id="GO:0005634">
    <property type="term" value="C:nucleus"/>
    <property type="evidence" value="ECO:0007669"/>
    <property type="project" value="UniProtKB-SubCell"/>
</dbReference>
<accession>A0A9P4N1W5</accession>
<dbReference type="Gene3D" id="3.30.160.60">
    <property type="entry name" value="Classic Zinc Finger"/>
    <property type="match status" value="2"/>
</dbReference>
<evidence type="ECO:0000256" key="3">
    <source>
        <dbReference type="ARBA" id="ARBA00022771"/>
    </source>
</evidence>